<reference evidence="1" key="1">
    <citation type="submission" date="2023-07" db="EMBL/GenBank/DDBJ databases">
        <title>Sorghum-associated microbial communities from plants grown in Nebraska, USA.</title>
        <authorList>
            <person name="Schachtman D."/>
        </authorList>
    </citation>
    <scope>NUCLEOTIDE SEQUENCE</scope>
    <source>
        <strain evidence="1">2697</strain>
    </source>
</reference>
<sequence length="312" mass="34628">MTNQYLSHTPVLVAGEGQLSVTLALCLAQAGHRVSLLTDEPAASQEFLAYHQGQLVQHQQILNPPVAVHHTSEIHSSNAFAFGIIVTAESLARKKYWLGKLEAVLAADAVIGVNTGAIPLTELQSGQRNPRRILGMNWCAPAHTTQFLEVIVNEQGNGQLAAAICKLATANWAKDPYIIRGETGIRARLFAAMAREAFFLLREDYATVEDIDRACRNDPGYYLPFAGNFRYMDLMGTYAYGLVMKELNPELAADTQVPAFFGKLVCEGHTGMASRQGFYQYEAEALRIWQDTFSEFSFQIRDLMQQYPGQFT</sequence>
<keyword evidence="2" id="KW-1185">Reference proteome</keyword>
<dbReference type="EC" id="1.1.1.157" evidence="1"/>
<dbReference type="EMBL" id="JAVDTF010000001">
    <property type="protein sequence ID" value="MDR6781976.1"/>
    <property type="molecule type" value="Genomic_DNA"/>
</dbReference>
<protein>
    <submittedName>
        <fullName evidence="1">3-hydroxybutyryl-CoA dehydrogenase</fullName>
        <ecNumber evidence="1">1.1.1.157</ecNumber>
    </submittedName>
</protein>
<dbReference type="Proteomes" id="UP001246858">
    <property type="component" value="Unassembled WGS sequence"/>
</dbReference>
<keyword evidence="1" id="KW-0560">Oxidoreductase</keyword>
<name>A0ACC6KRZ2_9SPHI</name>
<evidence type="ECO:0000313" key="2">
    <source>
        <dbReference type="Proteomes" id="UP001246858"/>
    </source>
</evidence>
<proteinExistence type="predicted"/>
<gene>
    <name evidence="1" type="ORF">J2X78_000528</name>
</gene>
<evidence type="ECO:0000313" key="1">
    <source>
        <dbReference type="EMBL" id="MDR6781976.1"/>
    </source>
</evidence>
<comment type="caution">
    <text evidence="1">The sequence shown here is derived from an EMBL/GenBank/DDBJ whole genome shotgun (WGS) entry which is preliminary data.</text>
</comment>
<organism evidence="1 2">
    <name type="scientific">Pedobacter africanus</name>
    <dbReference type="NCBI Taxonomy" id="151894"/>
    <lineage>
        <taxon>Bacteria</taxon>
        <taxon>Pseudomonadati</taxon>
        <taxon>Bacteroidota</taxon>
        <taxon>Sphingobacteriia</taxon>
        <taxon>Sphingobacteriales</taxon>
        <taxon>Sphingobacteriaceae</taxon>
        <taxon>Pedobacter</taxon>
    </lineage>
</organism>
<accession>A0ACC6KRZ2</accession>